<evidence type="ECO:0000313" key="5">
    <source>
        <dbReference type="Proteomes" id="UP000799118"/>
    </source>
</evidence>
<dbReference type="Pfam" id="PF20152">
    <property type="entry name" value="DUF6534"/>
    <property type="match status" value="1"/>
</dbReference>
<evidence type="ECO:0000313" key="4">
    <source>
        <dbReference type="EMBL" id="KAE9392852.1"/>
    </source>
</evidence>
<name>A0A6A4H3V4_9AGAR</name>
<dbReference type="InterPro" id="IPR045339">
    <property type="entry name" value="DUF6534"/>
</dbReference>
<dbReference type="AlphaFoldDB" id="A0A6A4H3V4"/>
<feature type="compositionally biased region" description="Polar residues" evidence="1">
    <location>
        <begin position="311"/>
        <end position="330"/>
    </location>
</feature>
<dbReference type="EMBL" id="ML769586">
    <property type="protein sequence ID" value="KAE9392852.1"/>
    <property type="molecule type" value="Genomic_DNA"/>
</dbReference>
<feature type="domain" description="DUF6534" evidence="3">
    <location>
        <begin position="180"/>
        <end position="248"/>
    </location>
</feature>
<feature type="transmembrane region" description="Helical" evidence="2">
    <location>
        <begin position="12"/>
        <end position="35"/>
    </location>
</feature>
<organism evidence="4 5">
    <name type="scientific">Gymnopus androsaceus JB14</name>
    <dbReference type="NCBI Taxonomy" id="1447944"/>
    <lineage>
        <taxon>Eukaryota</taxon>
        <taxon>Fungi</taxon>
        <taxon>Dikarya</taxon>
        <taxon>Basidiomycota</taxon>
        <taxon>Agaricomycotina</taxon>
        <taxon>Agaricomycetes</taxon>
        <taxon>Agaricomycetidae</taxon>
        <taxon>Agaricales</taxon>
        <taxon>Marasmiineae</taxon>
        <taxon>Omphalotaceae</taxon>
        <taxon>Gymnopus</taxon>
    </lineage>
</organism>
<keyword evidence="2" id="KW-0472">Membrane</keyword>
<keyword evidence="2" id="KW-0812">Transmembrane</keyword>
<feature type="transmembrane region" description="Helical" evidence="2">
    <location>
        <begin position="117"/>
        <end position="136"/>
    </location>
</feature>
<accession>A0A6A4H3V4</accession>
<evidence type="ECO:0000256" key="1">
    <source>
        <dbReference type="SAM" id="MobiDB-lite"/>
    </source>
</evidence>
<feature type="transmembrane region" description="Helical" evidence="2">
    <location>
        <begin position="88"/>
        <end position="110"/>
    </location>
</feature>
<keyword evidence="2" id="KW-1133">Transmembrane helix</keyword>
<feature type="transmembrane region" description="Helical" evidence="2">
    <location>
        <begin position="47"/>
        <end position="68"/>
    </location>
</feature>
<protein>
    <recommendedName>
        <fullName evidence="3">DUF6534 domain-containing protein</fullName>
    </recommendedName>
</protein>
<dbReference type="OrthoDB" id="3183258at2759"/>
<sequence>MTKGPAEIAHGPMFIGFSFNLVLYGIMTTQVYLYFNTFKKDRVWMKILVVFLYLADTVNTVFDAAYLYNSLIVHFDDVSYLGNATWVFATDPAMTCLIAGVVQLFFVWRVKVLTSNWWMVAIVSLAALTGLVGGLITTYEVGVTPHFVDFRNFKWSVIYVASRRMFGRYCDNLRSCLAPHKHKTGFQASDVLVDRIIRLTVQTGLITACCATLDIVFFLTDPTGIHLIFNFPLAKLYTNSVMSSLNSRGAWNYSRTRAQFGDTTLPSNIITTGDLDGGALKRCETSPTSLQSRVFVHVESHEMRDVDLEQNRPSYASGQSDLTARGSGQW</sequence>
<evidence type="ECO:0000256" key="2">
    <source>
        <dbReference type="SAM" id="Phobius"/>
    </source>
</evidence>
<reference evidence="4" key="1">
    <citation type="journal article" date="2019" name="Environ. Microbiol.">
        <title>Fungal ecological strategies reflected in gene transcription - a case study of two litter decomposers.</title>
        <authorList>
            <person name="Barbi F."/>
            <person name="Kohler A."/>
            <person name="Barry K."/>
            <person name="Baskaran P."/>
            <person name="Daum C."/>
            <person name="Fauchery L."/>
            <person name="Ihrmark K."/>
            <person name="Kuo A."/>
            <person name="LaButti K."/>
            <person name="Lipzen A."/>
            <person name="Morin E."/>
            <person name="Grigoriev I.V."/>
            <person name="Henrissat B."/>
            <person name="Lindahl B."/>
            <person name="Martin F."/>
        </authorList>
    </citation>
    <scope>NUCLEOTIDE SEQUENCE</scope>
    <source>
        <strain evidence="4">JB14</strain>
    </source>
</reference>
<feature type="region of interest" description="Disordered" evidence="1">
    <location>
        <begin position="307"/>
        <end position="330"/>
    </location>
</feature>
<keyword evidence="5" id="KW-1185">Reference proteome</keyword>
<gene>
    <name evidence="4" type="ORF">BT96DRAFT_979191</name>
</gene>
<dbReference type="PANTHER" id="PTHR40465:SF1">
    <property type="entry name" value="DUF6534 DOMAIN-CONTAINING PROTEIN"/>
    <property type="match status" value="1"/>
</dbReference>
<evidence type="ECO:0000259" key="3">
    <source>
        <dbReference type="Pfam" id="PF20152"/>
    </source>
</evidence>
<proteinExistence type="predicted"/>
<dbReference type="Proteomes" id="UP000799118">
    <property type="component" value="Unassembled WGS sequence"/>
</dbReference>
<dbReference type="PANTHER" id="PTHR40465">
    <property type="entry name" value="CHROMOSOME 1, WHOLE GENOME SHOTGUN SEQUENCE"/>
    <property type="match status" value="1"/>
</dbReference>